<gene>
    <name evidence="2" type="ORF">A2209_02650</name>
</gene>
<dbReference type="Proteomes" id="UP000178450">
    <property type="component" value="Unassembled WGS sequence"/>
</dbReference>
<sequence length="275" mass="32442">MKASIIIPTFNRAYILENAIKSVIGQTIPDWEIVVVDDGSIDNTKVVVDSFNDNRIKYVYQINSGPSAARNKAFEVIAGDWITYLDSDNELFPNYLEVMLSEIDDHPDTLYALPKGKRTLELYKKDKLVKSIDDSGDFLDNLSVKDIFMRNFHFDGNGFMHSRRIIDEGYRWDEKLNLMEEWDFVMTFAEKYPDNFLYIPHVLFHYHQRFGTDGLVSNAKYNEWAEAFEYIYRKHKNDKMLQGQGWYPNRVEKYRKLHEEYKAGNAPEPYLKYFS</sequence>
<dbReference type="SUPFAM" id="SSF53448">
    <property type="entry name" value="Nucleotide-diphospho-sugar transferases"/>
    <property type="match status" value="1"/>
</dbReference>
<dbReference type="CDD" id="cd00761">
    <property type="entry name" value="Glyco_tranf_GTA_type"/>
    <property type="match status" value="1"/>
</dbReference>
<dbReference type="AlphaFoldDB" id="A0A1F7K971"/>
<feature type="domain" description="Glycosyltransferase 2-like" evidence="1">
    <location>
        <begin position="4"/>
        <end position="128"/>
    </location>
</feature>
<organism evidence="2 3">
    <name type="scientific">Candidatus Roizmanbacteria bacterium RIFOXYA1_FULL_41_12</name>
    <dbReference type="NCBI Taxonomy" id="1802082"/>
    <lineage>
        <taxon>Bacteria</taxon>
        <taxon>Candidatus Roizmaniibacteriota</taxon>
    </lineage>
</organism>
<dbReference type="EMBL" id="MGBG01000022">
    <property type="protein sequence ID" value="OGK64385.1"/>
    <property type="molecule type" value="Genomic_DNA"/>
</dbReference>
<dbReference type="InterPro" id="IPR001173">
    <property type="entry name" value="Glyco_trans_2-like"/>
</dbReference>
<reference evidence="2 3" key="1">
    <citation type="journal article" date="2016" name="Nat. Commun.">
        <title>Thousands of microbial genomes shed light on interconnected biogeochemical processes in an aquifer system.</title>
        <authorList>
            <person name="Anantharaman K."/>
            <person name="Brown C.T."/>
            <person name="Hug L.A."/>
            <person name="Sharon I."/>
            <person name="Castelle C.J."/>
            <person name="Probst A.J."/>
            <person name="Thomas B.C."/>
            <person name="Singh A."/>
            <person name="Wilkins M.J."/>
            <person name="Karaoz U."/>
            <person name="Brodie E.L."/>
            <person name="Williams K.H."/>
            <person name="Hubbard S.S."/>
            <person name="Banfield J.F."/>
        </authorList>
    </citation>
    <scope>NUCLEOTIDE SEQUENCE [LARGE SCALE GENOMIC DNA]</scope>
</reference>
<protein>
    <recommendedName>
        <fullName evidence="1">Glycosyltransferase 2-like domain-containing protein</fullName>
    </recommendedName>
</protein>
<dbReference type="InterPro" id="IPR029044">
    <property type="entry name" value="Nucleotide-diphossugar_trans"/>
</dbReference>
<evidence type="ECO:0000313" key="3">
    <source>
        <dbReference type="Proteomes" id="UP000178450"/>
    </source>
</evidence>
<dbReference type="InterPro" id="IPR050834">
    <property type="entry name" value="Glycosyltransf_2"/>
</dbReference>
<evidence type="ECO:0000313" key="2">
    <source>
        <dbReference type="EMBL" id="OGK64385.1"/>
    </source>
</evidence>
<proteinExistence type="predicted"/>
<evidence type="ECO:0000259" key="1">
    <source>
        <dbReference type="Pfam" id="PF00535"/>
    </source>
</evidence>
<dbReference type="PANTHER" id="PTHR43685:SF2">
    <property type="entry name" value="GLYCOSYLTRANSFERASE 2-LIKE DOMAIN-CONTAINING PROTEIN"/>
    <property type="match status" value="1"/>
</dbReference>
<dbReference type="Pfam" id="PF00535">
    <property type="entry name" value="Glycos_transf_2"/>
    <property type="match status" value="1"/>
</dbReference>
<dbReference type="PANTHER" id="PTHR43685">
    <property type="entry name" value="GLYCOSYLTRANSFERASE"/>
    <property type="match status" value="1"/>
</dbReference>
<name>A0A1F7K971_9BACT</name>
<accession>A0A1F7K971</accession>
<comment type="caution">
    <text evidence="2">The sequence shown here is derived from an EMBL/GenBank/DDBJ whole genome shotgun (WGS) entry which is preliminary data.</text>
</comment>
<dbReference type="Gene3D" id="3.90.550.10">
    <property type="entry name" value="Spore Coat Polysaccharide Biosynthesis Protein SpsA, Chain A"/>
    <property type="match status" value="1"/>
</dbReference>